<proteinExistence type="predicted"/>
<evidence type="ECO:0008006" key="3">
    <source>
        <dbReference type="Google" id="ProtNLM"/>
    </source>
</evidence>
<accession>A0AAI9J1V4</accession>
<dbReference type="EMBL" id="AXSB02000024">
    <property type="protein sequence ID" value="ETH30999.1"/>
    <property type="molecule type" value="Genomic_DNA"/>
</dbReference>
<gene>
    <name evidence="1" type="ORF">L566_0789</name>
</gene>
<evidence type="ECO:0000313" key="2">
    <source>
        <dbReference type="Proteomes" id="UP000018679"/>
    </source>
</evidence>
<protein>
    <recommendedName>
        <fullName evidence="3">Urease accessory protein UreF</fullName>
    </recommendedName>
</protein>
<name>A0AAI9J1V4_BORPT</name>
<dbReference type="Proteomes" id="UP000018679">
    <property type="component" value="Unassembled WGS sequence"/>
</dbReference>
<evidence type="ECO:0000313" key="1">
    <source>
        <dbReference type="EMBL" id="ETH30999.1"/>
    </source>
</evidence>
<comment type="caution">
    <text evidence="1">The sequence shown here is derived from an EMBL/GenBank/DDBJ whole genome shotgun (WGS) entry which is preliminary data.</text>
</comment>
<organism evidence="1 2">
    <name type="scientific">Bordetella pertussis CHLA-26</name>
    <dbReference type="NCBI Taxonomy" id="1331284"/>
    <lineage>
        <taxon>Bacteria</taxon>
        <taxon>Pseudomonadati</taxon>
        <taxon>Pseudomonadota</taxon>
        <taxon>Betaproteobacteria</taxon>
        <taxon>Burkholderiales</taxon>
        <taxon>Alcaligenaceae</taxon>
        <taxon>Bordetella</taxon>
    </lineage>
</organism>
<reference evidence="1 2" key="1">
    <citation type="journal article" date="2013" name="Genome Announc.">
        <title>Genome Sequences of 28 Bordetella pertussis U.S. Outbreak Strains Dating from 2010 to 2012.</title>
        <authorList>
            <person name="Harvill E.T."/>
            <person name="Goodfield L.L."/>
            <person name="Ivanov Y."/>
            <person name="Meyer J.A."/>
            <person name="Newth C."/>
            <person name="Cassiday P."/>
            <person name="Tondella M.L."/>
            <person name="Liao P."/>
            <person name="Zimmerman J."/>
            <person name="Meert K."/>
            <person name="Wessel D."/>
            <person name="Berger J."/>
            <person name="Dean J.M."/>
            <person name="Holubkov R."/>
            <person name="Burr J."/>
            <person name="Liu T."/>
            <person name="Brinkac L."/>
            <person name="Kim M."/>
            <person name="Losada L."/>
        </authorList>
    </citation>
    <scope>NUCLEOTIDE SEQUENCE [LARGE SCALE GENOMIC DNA]</scope>
    <source>
        <strain evidence="1 2">CHLA-26</strain>
    </source>
</reference>
<sequence>MATAASTASMTPSLDAGQLAALLHLSSPALPIGGFSYS</sequence>
<dbReference type="AlphaFoldDB" id="A0AAI9J1V4"/>